<evidence type="ECO:0000313" key="3">
    <source>
        <dbReference type="Proteomes" id="UP001207605"/>
    </source>
</evidence>
<name>A0ABT2S5P6_9FIRM</name>
<dbReference type="RefSeq" id="WP_262581261.1">
    <property type="nucleotide sequence ID" value="NZ_JAOQJV010000005.1"/>
</dbReference>
<evidence type="ECO:0000313" key="2">
    <source>
        <dbReference type="EMBL" id="MCU6699702.1"/>
    </source>
</evidence>
<organism evidence="2 3">
    <name type="scientific">Dorea ammoniilytica</name>
    <dbReference type="NCBI Taxonomy" id="2981788"/>
    <lineage>
        <taxon>Bacteria</taxon>
        <taxon>Bacillati</taxon>
        <taxon>Bacillota</taxon>
        <taxon>Clostridia</taxon>
        <taxon>Lachnospirales</taxon>
        <taxon>Lachnospiraceae</taxon>
        <taxon>Dorea</taxon>
    </lineage>
</organism>
<evidence type="ECO:0000259" key="1">
    <source>
        <dbReference type="Pfam" id="PF01937"/>
    </source>
</evidence>
<dbReference type="InterPro" id="IPR002791">
    <property type="entry name" value="ARMT1-like_metal-bd"/>
</dbReference>
<reference evidence="2 3" key="1">
    <citation type="journal article" date="2021" name="ISME Commun">
        <title>Automated analysis of genomic sequences facilitates high-throughput and comprehensive description of bacteria.</title>
        <authorList>
            <person name="Hitch T.C.A."/>
        </authorList>
    </citation>
    <scope>NUCLEOTIDE SEQUENCE [LARGE SCALE GENOMIC DNA]</scope>
    <source>
        <strain evidence="2 3">Sanger_02</strain>
    </source>
</reference>
<dbReference type="Gene3D" id="3.40.50.10880">
    <property type="entry name" value="Uncharacterised protein PF01937, DUF89, domain 3"/>
    <property type="match status" value="1"/>
</dbReference>
<protein>
    <submittedName>
        <fullName evidence="2">ARMT1-like domain-containing protein</fullName>
    </submittedName>
</protein>
<dbReference type="EMBL" id="JAOQJV010000005">
    <property type="protein sequence ID" value="MCU6699702.1"/>
    <property type="molecule type" value="Genomic_DNA"/>
</dbReference>
<sequence>MKTRWNSYCTQCLLKKHLTNYPDTATEEERLTYIRRLFSILTDIAPGESSPVIVNRILTLQKEMFDQFVDYTDIKKHFNQLMLEQEDWIYADISSATDPIRRALQYVMKGNYIDFGVLSDVNSEKLMELLSQAKDQTIDEQIFEELMQDLTSAKNMVLLTDNCGEIVLDKLLIRTIMSQFPDLQIHVIVRGGHALNDATMEDACQVGLPDLVKVIGNGTCLQGTYLPDISKEARDLLEQADVILSKGQGNFESLQYCGLNIYYLFLCKCDLFTKRFHTHLYNGILTNDRYV</sequence>
<dbReference type="InterPro" id="IPR014444">
    <property type="entry name" value="PH1575-like"/>
</dbReference>
<dbReference type="Pfam" id="PF01937">
    <property type="entry name" value="ARMT1-like_dom"/>
    <property type="match status" value="1"/>
</dbReference>
<dbReference type="Gene3D" id="1.10.285.20">
    <property type="entry name" value="Uncharacterised protein PF01937, DUF89, domain 2"/>
    <property type="match status" value="1"/>
</dbReference>
<dbReference type="InterPro" id="IPR036075">
    <property type="entry name" value="ARMT-1-like_metal-bd_sf"/>
</dbReference>
<proteinExistence type="predicted"/>
<keyword evidence="3" id="KW-1185">Reference proteome</keyword>
<dbReference type="PIRSF" id="PIRSF006593">
    <property type="entry name" value="UCP006593"/>
    <property type="match status" value="1"/>
</dbReference>
<dbReference type="Proteomes" id="UP001207605">
    <property type="component" value="Unassembled WGS sequence"/>
</dbReference>
<comment type="caution">
    <text evidence="2">The sequence shown here is derived from an EMBL/GenBank/DDBJ whole genome shotgun (WGS) entry which is preliminary data.</text>
</comment>
<accession>A0ABT2S5P6</accession>
<dbReference type="SUPFAM" id="SSF111321">
    <property type="entry name" value="AF1104-like"/>
    <property type="match status" value="1"/>
</dbReference>
<feature type="domain" description="Damage-control phosphatase ARMT1-like metal-binding" evidence="1">
    <location>
        <begin position="7"/>
        <end position="275"/>
    </location>
</feature>
<gene>
    <name evidence="2" type="ORF">OCV65_05580</name>
</gene>